<dbReference type="CDD" id="cd11304">
    <property type="entry name" value="Cadherin_repeat"/>
    <property type="match status" value="1"/>
</dbReference>
<feature type="compositionally biased region" description="Basic and acidic residues" evidence="5">
    <location>
        <begin position="934"/>
        <end position="955"/>
    </location>
</feature>
<evidence type="ECO:0000313" key="9">
    <source>
        <dbReference type="EMBL" id="MCV2886374.1"/>
    </source>
</evidence>
<evidence type="ECO:0000256" key="6">
    <source>
        <dbReference type="SAM" id="Phobius"/>
    </source>
</evidence>
<feature type="domain" description="Cadherin" evidence="8">
    <location>
        <begin position="377"/>
        <end position="483"/>
    </location>
</feature>
<feature type="region of interest" description="Disordered" evidence="5">
    <location>
        <begin position="2309"/>
        <end position="2329"/>
    </location>
</feature>
<dbReference type="RefSeq" id="WP_263713661.1">
    <property type="nucleotide sequence ID" value="NZ_JAOWKX010000010.1"/>
</dbReference>
<keyword evidence="4" id="KW-0106">Calcium</keyword>
<evidence type="ECO:0000259" key="8">
    <source>
        <dbReference type="PROSITE" id="PS50268"/>
    </source>
</evidence>
<evidence type="ECO:0000256" key="4">
    <source>
        <dbReference type="ARBA" id="ARBA00022837"/>
    </source>
</evidence>
<accession>A0ABT3ACL4</accession>
<dbReference type="Gene3D" id="2.60.40.60">
    <property type="entry name" value="Cadherins"/>
    <property type="match status" value="1"/>
</dbReference>
<feature type="compositionally biased region" description="Basic and acidic residues" evidence="5">
    <location>
        <begin position="1047"/>
        <end position="1066"/>
    </location>
</feature>
<dbReference type="InterPro" id="IPR013783">
    <property type="entry name" value="Ig-like_fold"/>
</dbReference>
<dbReference type="InterPro" id="IPR013517">
    <property type="entry name" value="FG-GAP"/>
</dbReference>
<evidence type="ECO:0000256" key="3">
    <source>
        <dbReference type="ARBA" id="ARBA00022729"/>
    </source>
</evidence>
<dbReference type="Proteomes" id="UP001652504">
    <property type="component" value="Unassembled WGS sequence"/>
</dbReference>
<sequence>MNITLRTLAAFLLFAAHSVAATNAPNWSQHWSELELDATADFSTLSVGDVDGDGDTDYVAGNSALYWYENDGSGSFTRHLINSSGGTSLQSIIVDVDGVNGNDILVSDYSQDAVYWMQNDGSQNFTRIALPTDVSSPRLAAGMIATDLDGDTDIDVAVVRQNGNDAVYWYENDGAGGFVQRTAFAFGEGQSAFGLAVGRVDADVYPDLIVGQYTEDTSGTIYPNVFWFKNNGDGTFDTTVQAINSGATDSVVYWLDADDINGDGFADIAVASRNSENVILYQNDGAGNFTPNTVANIGAGGASTHIIDYDADGDKDLLVTTTSRVILYENNGSSIFTELELSNTGNNFRFVYAANFDGVGSQELIVVDSADNRVVQFKQETSVSVAENTATVGTFAANDLDSDTLTYSITGGADAARFTIASGTGLLSFVSAPDFENPNDANTDNIYHVVVSVADGTHTVPLSINVSVTDLANTPVISGTPTTSIGEGSNYSFTPTVLDDEGTLTFTITNQPAWASFNTSTGQLSGTPTSANIGSYSNIGISVSDGTQTVSLPAFSISVFDVASPPVIAGSPDTQVNQNSEYYFKPTAYDTDGDNLTFSISNKPEWATFSASGALSGVPAQQDVGTHQNIVIRVSDGTYTQSLPAFNIEVIDVDDAPYSTDPVIADAQSEDNVDPVTFTAGDMLANIVDLDGDEFEIVTAVYEGTYGKLFLNNQNQWVYQYHHHIPEEDLFESGSGDQTPTDEEAIDEDNDSSIDDLLPDGAQDNGSGEQQAPLDLVESLNDGEVATEVLEIKVKSLNPETTELATQLIQFEVVGKNDAPSLSSPELNESVGASEITYKLNQREVVPLGLVDVDSNAQLTYTFTSGDGDVFMVSDERALMFKQAVSMADIRDGQAKTQYTFTLTVSDGQAQLERNFVVSLLNAGDIDNDGALDDTERNAGTDPFDNRSYPDKDNDGVSDELELEQNTDPANGQSYLDSDSDGVPDYIEQLEGTDTFAELSYLDTDNDGAADYLELRAGTSVTNAASFVDSDGDGVADSLERIQLTDPNDRLSFKDTDGDGVPDRQEILLGTSPEDEEDAIDSDGDGVSDYQELQVGSDPNDASSVFIDSDNDGMLDKDEKRNGTDPLDPLSFVDSDGDGVSDALEIAQGTNPNDISSYKDADEDRVPNYREEWFDETDAFSASSYKDTDGDGVADFVEQLEQTDANDANSFKDSDGDTVPDYVEILRGTDPNDASDRDSDRDGVTDIQEQQDGTDPLDINSFLDSDGDHVPDAVEVFQRTNPFDATDFIDTDGDGMSDAEELRSNTNPDDNNSFVDSDGDRVSDREELLVGTNPQDKFSFIDSDGDGMPDSYELRFDLDASISSGDDDSDEDGLSDYEEYLKGTDPTLDSVAPDLFIDSIVEVQATRFITPVNEFDLLDYYAVDAVDGDVELTFSKLSFASGQHDVTVFAIDNEQNETSKVVTFNVSPAIDIVATNAMVAEAQQASFMIKPLGTLPHSDMSVPLEVDVIYEDGSIDTLTELSVSLTQSNPQAVWQVADAIEEIENSQPVSAVIMRSPLSAVTSRQAVTVEVTKSNLAPTAHIKLYQNEKETTVATLFDGLVTVKVSVEDLNIEDTHNIEWITPFDVTLDNATTEFNVDPTIVGEGRFPISVKVTDSGEQPLSVEINQVLVVSDEFAALTDKDSDQDGLTDLEEGYKDTDGDGIFDLMDNAFTPRSLITIYDGTGTHIQQTISTMSDMLLSAGNLSLLSVNSPSLNVAVEEQSLDVLNVIFKSEPSHPQLHPQNVSDEASVNRVLIQMKEAQLQTVTAKDEFIYFLTASTSGATAKSVTGKIANTSIKSVTLSDLTDKQRWSAFVSSEDNFVLFAESNDGVCPPIDSTVYQSVYEEGFDCVNFTLKEGGKYDIDGRQNQSTEIAVYFGTQLNEPVVIEPQQPETPTTDGSSQKSGGSLAWMLMVLLAMATMRGGMIKSSSIKGKRIALYLSSVLAVFSLGFTTHVSAISVIPQVTSKTSDASVTRAKFKSSVTTGETFPVAFVLRSPQQYKDLSITLEARANHTGEVHVIDTLDASAVSYVTNLRSYDASIPSDATSGRYTLYARFDQNIEDDQGEIVEMLAPVKVGEIDVVQANLPNIKLLSVVAENRSFTLNQRPVDAAEFNYEEPEIFANVTLASEFLATSDTVNIAATLVVPDVGEFPLNMTSTILERQAEEGETSVNPEGTIYEYVKSDRFAMVPECDEIEGEQICETIGENAEADVQLDLRVTEAAYDALLALGKDTKATLRITADPEFNIAEWDNLKQDNVMEVPVIYLVSSEDEQEGDTKSNKALQSRSKPSFDAYASRNSDYREMFVKAYKKSSGSKGKARIEFKVEGKAGGEYGNANIPKYLKVTAYGWAKAWVKGKGWTFVKVRSDIKGQDGKRSYFDFYVDVLNKRIWDKRYTMPDDYKGWNELFSSYDDDEGEEEYRKYKDVGKTKKFRKWGVKIKGFFGVRGVLGLYARSYANVYDNVTVKGRAGPYAKLQAVVDASGKFGPVKVGTSGSLDLIHLRPTLSLSGIIIPGDMASATASLDMVTRYLDGRVKIYGKIKWVGKKSWTVFKWSGYRTSKNLWVKRKWHGWVTKATVPNTKKLKATYRMHTRNKSRRDGRYALLVKGKIDSDGDMYIYAKCPIRSGLSAEDVLAGVSKSKREKAIKNLFKKYGIFEAIKHMFKPSINNSWIKTVGLKGEDYTWSKKVKGSKINKHYVLPHKECGSPYVGVNFDGGSSKKNLTLEVK</sequence>
<feature type="compositionally biased region" description="Polar residues" evidence="5">
    <location>
        <begin position="966"/>
        <end position="977"/>
    </location>
</feature>
<evidence type="ECO:0000256" key="7">
    <source>
        <dbReference type="SAM" id="SignalP"/>
    </source>
</evidence>
<dbReference type="SUPFAM" id="SSF69318">
    <property type="entry name" value="Integrin alpha N-terminal domain"/>
    <property type="match status" value="2"/>
</dbReference>
<feature type="region of interest" description="Disordered" evidence="5">
    <location>
        <begin position="729"/>
        <end position="771"/>
    </location>
</feature>
<dbReference type="EMBL" id="JAOWKX010000010">
    <property type="protein sequence ID" value="MCV2886374.1"/>
    <property type="molecule type" value="Genomic_DNA"/>
</dbReference>
<gene>
    <name evidence="9" type="ORF">OE749_16890</name>
</gene>
<dbReference type="Pfam" id="PF18884">
    <property type="entry name" value="TSP3_bac"/>
    <property type="match status" value="12"/>
</dbReference>
<reference evidence="9 10" key="1">
    <citation type="submission" date="2022-10" db="EMBL/GenBank/DDBJ databases">
        <title>Aestuariibacter sp. AA17 isolated from Montipora capitata coral fragment.</title>
        <authorList>
            <person name="Emsley S.A."/>
            <person name="Pfannmuller K.M."/>
            <person name="Loughran R.M."/>
            <person name="Shlafstein M."/>
            <person name="Papke E."/>
            <person name="Saw J.H."/>
            <person name="Ushijima B."/>
            <person name="Videau P."/>
        </authorList>
    </citation>
    <scope>NUCLEOTIDE SEQUENCE [LARGE SCALE GENOMIC DNA]</scope>
    <source>
        <strain evidence="9 10">AA17</strain>
    </source>
</reference>
<comment type="caution">
    <text evidence="9">The sequence shown here is derived from an EMBL/GenBank/DDBJ whole genome shotgun (WGS) entry which is preliminary data.</text>
</comment>
<evidence type="ECO:0000256" key="2">
    <source>
        <dbReference type="ARBA" id="ARBA00022525"/>
    </source>
</evidence>
<feature type="compositionally biased region" description="Basic and acidic residues" evidence="5">
    <location>
        <begin position="1157"/>
        <end position="1167"/>
    </location>
</feature>
<feature type="region of interest" description="Disordered" evidence="5">
    <location>
        <begin position="927"/>
        <end position="984"/>
    </location>
</feature>
<dbReference type="InterPro" id="IPR015919">
    <property type="entry name" value="Cadherin-like_sf"/>
</dbReference>
<feature type="compositionally biased region" description="Acidic residues" evidence="5">
    <location>
        <begin position="956"/>
        <end position="965"/>
    </location>
</feature>
<organism evidence="9 10">
    <name type="scientific">Fluctibacter corallii</name>
    <dbReference type="NCBI Taxonomy" id="2984329"/>
    <lineage>
        <taxon>Bacteria</taxon>
        <taxon>Pseudomonadati</taxon>
        <taxon>Pseudomonadota</taxon>
        <taxon>Gammaproteobacteria</taxon>
        <taxon>Alteromonadales</taxon>
        <taxon>Alteromonadaceae</taxon>
        <taxon>Fluctibacter</taxon>
    </lineage>
</organism>
<dbReference type="SUPFAM" id="SSF49313">
    <property type="entry name" value="Cadherin-like"/>
    <property type="match status" value="3"/>
</dbReference>
<evidence type="ECO:0000256" key="5">
    <source>
        <dbReference type="SAM" id="MobiDB-lite"/>
    </source>
</evidence>
<feature type="compositionally biased region" description="Basic and acidic residues" evidence="5">
    <location>
        <begin position="1114"/>
        <end position="1123"/>
    </location>
</feature>
<dbReference type="Gene3D" id="2.130.10.130">
    <property type="entry name" value="Integrin alpha, N-terminal"/>
    <property type="match status" value="2"/>
</dbReference>
<feature type="transmembrane region" description="Helical" evidence="6">
    <location>
        <begin position="1976"/>
        <end position="2000"/>
    </location>
</feature>
<dbReference type="PANTHER" id="PTHR44103">
    <property type="entry name" value="PROPROTEIN CONVERTASE P"/>
    <property type="match status" value="1"/>
</dbReference>
<dbReference type="PROSITE" id="PS50268">
    <property type="entry name" value="CADHERIN_2"/>
    <property type="match status" value="1"/>
</dbReference>
<keyword evidence="6" id="KW-0472">Membrane</keyword>
<feature type="compositionally biased region" description="Acidic residues" evidence="5">
    <location>
        <begin position="740"/>
        <end position="758"/>
    </location>
</feature>
<dbReference type="Gene3D" id="2.60.40.10">
    <property type="entry name" value="Immunoglobulins"/>
    <property type="match status" value="2"/>
</dbReference>
<keyword evidence="3 7" id="KW-0732">Signal</keyword>
<keyword evidence="6" id="KW-1133">Transmembrane helix</keyword>
<protein>
    <submittedName>
        <fullName evidence="9">FG-GAP-like repeat-containing protein</fullName>
    </submittedName>
</protein>
<feature type="chain" id="PRO_5045092312" evidence="7">
    <location>
        <begin position="21"/>
        <end position="2764"/>
    </location>
</feature>
<keyword evidence="2" id="KW-0964">Secreted</keyword>
<dbReference type="PANTHER" id="PTHR44103:SF1">
    <property type="entry name" value="PROPROTEIN CONVERTASE P"/>
    <property type="match status" value="1"/>
</dbReference>
<dbReference type="InterPro" id="IPR059100">
    <property type="entry name" value="TSP3_bac"/>
</dbReference>
<feature type="signal peptide" evidence="7">
    <location>
        <begin position="1"/>
        <end position="20"/>
    </location>
</feature>
<feature type="compositionally biased region" description="Polar residues" evidence="5">
    <location>
        <begin position="1304"/>
        <end position="1315"/>
    </location>
</feature>
<evidence type="ECO:0000256" key="1">
    <source>
        <dbReference type="ARBA" id="ARBA00004613"/>
    </source>
</evidence>
<dbReference type="Pfam" id="PF13517">
    <property type="entry name" value="FG-GAP_3"/>
    <property type="match status" value="2"/>
</dbReference>
<name>A0ABT3ACL4_9ALTE</name>
<feature type="transmembrane region" description="Helical" evidence="6">
    <location>
        <begin position="1947"/>
        <end position="1964"/>
    </location>
</feature>
<keyword evidence="10" id="KW-1185">Reference proteome</keyword>
<keyword evidence="6" id="KW-0812">Transmembrane</keyword>
<feature type="region of interest" description="Disordered" evidence="5">
    <location>
        <begin position="1046"/>
        <end position="1167"/>
    </location>
</feature>
<evidence type="ECO:0000313" key="10">
    <source>
        <dbReference type="Proteomes" id="UP001652504"/>
    </source>
</evidence>
<feature type="region of interest" description="Disordered" evidence="5">
    <location>
        <begin position="1226"/>
        <end position="1258"/>
    </location>
</feature>
<dbReference type="Pfam" id="PF05345">
    <property type="entry name" value="He_PIG"/>
    <property type="match status" value="2"/>
</dbReference>
<comment type="subcellular location">
    <subcellularLocation>
        <location evidence="1">Secreted</location>
    </subcellularLocation>
</comment>
<dbReference type="InterPro" id="IPR028994">
    <property type="entry name" value="Integrin_alpha_N"/>
</dbReference>
<proteinExistence type="predicted"/>
<dbReference type="InterPro" id="IPR002126">
    <property type="entry name" value="Cadherin-like_dom"/>
</dbReference>
<feature type="region of interest" description="Disordered" evidence="5">
    <location>
        <begin position="1284"/>
        <end position="1322"/>
    </location>
</feature>
<feature type="compositionally biased region" description="Acidic residues" evidence="5">
    <location>
        <begin position="1287"/>
        <end position="1299"/>
    </location>
</feature>
<dbReference type="Pfam" id="PF17892">
    <property type="entry name" value="Cadherin_5"/>
    <property type="match status" value="1"/>
</dbReference>
<feature type="compositionally biased region" description="Acidic residues" evidence="5">
    <location>
        <begin position="1073"/>
        <end position="1086"/>
    </location>
</feature>
<dbReference type="InterPro" id="IPR041690">
    <property type="entry name" value="Cadherin_5"/>
</dbReference>
<feature type="compositionally biased region" description="Basic and acidic residues" evidence="5">
    <location>
        <begin position="1234"/>
        <end position="1244"/>
    </location>
</feature>